<evidence type="ECO:0000313" key="2">
    <source>
        <dbReference type="Proteomes" id="UP000182692"/>
    </source>
</evidence>
<accession>A0A1I5JF90</accession>
<organism evidence="1 2">
    <name type="scientific">Enterovibrio norvegicus DSM 15893</name>
    <dbReference type="NCBI Taxonomy" id="1121869"/>
    <lineage>
        <taxon>Bacteria</taxon>
        <taxon>Pseudomonadati</taxon>
        <taxon>Pseudomonadota</taxon>
        <taxon>Gammaproteobacteria</taxon>
        <taxon>Vibrionales</taxon>
        <taxon>Vibrionaceae</taxon>
        <taxon>Enterovibrio</taxon>
    </lineage>
</organism>
<dbReference type="EMBL" id="FOWR01000001">
    <property type="protein sequence ID" value="SFO71457.1"/>
    <property type="molecule type" value="Genomic_DNA"/>
</dbReference>
<protein>
    <submittedName>
        <fullName evidence="1">Uncharacterized protein</fullName>
    </submittedName>
</protein>
<reference evidence="1 2" key="1">
    <citation type="submission" date="2016-10" db="EMBL/GenBank/DDBJ databases">
        <authorList>
            <person name="de Groot N.N."/>
        </authorList>
    </citation>
    <scope>NUCLEOTIDE SEQUENCE [LARGE SCALE GENOMIC DNA]</scope>
    <source>
        <strain evidence="1 2">DSM 15893</strain>
    </source>
</reference>
<dbReference type="RefSeq" id="WP_017015440.1">
    <property type="nucleotide sequence ID" value="NZ_FOWR01000001.1"/>
</dbReference>
<sequence length="42" mass="4805">MKINTQVNVKQPSAFTIRNHSFNKAAPSAFTIRNHSFSKEKK</sequence>
<name>A0A1I5JF90_9GAMM</name>
<dbReference type="STRING" id="1121869.SAMN03084138_00157"/>
<dbReference type="Proteomes" id="UP000182692">
    <property type="component" value="Unassembled WGS sequence"/>
</dbReference>
<dbReference type="AlphaFoldDB" id="A0A1I5JF90"/>
<gene>
    <name evidence="1" type="ORF">SAMN03084138_00157</name>
</gene>
<evidence type="ECO:0000313" key="1">
    <source>
        <dbReference type="EMBL" id="SFO71457.1"/>
    </source>
</evidence>
<proteinExistence type="predicted"/>
<dbReference type="GeneID" id="93261331"/>